<sequence>MRMKKIVILSLILIGATSSAQDFYAKIYNAAAQSLAGKALQKGFTADSLAQRRGLNPDDPELGVDFLVNGGVELRLEQTFDFPTVYANRTKLSRLGISRAETELSQRVRELMLAISESYINALYNKELYELLESQRSSLDGYQKSIKQLVESGEMTVVNHYTAMDLYMSRAILAQNAKNDLENSLVTLTRWGVQIEDSETPPNFAAIQRQNFFERAKANDYNLVLARADSMIAARSLRLSRSEWMPKLKAGYRLNTEPAASPYGGIVTGISIPLWQNRNNVKHSKALIESSKAQKANVQKGVDVYLATIWNDYEYSNDVVETLVSTYSYKALSEDLNTLIKHRSITIADALLMLQQGFDLQLSLLEARRRATLARAVIEIITI</sequence>
<keyword evidence="3" id="KW-1185">Reference proteome</keyword>
<dbReference type="STRING" id="1433126.BN938_0170"/>
<reference evidence="2 3" key="1">
    <citation type="journal article" date="2015" name="Genome Announc.">
        <title>Complete Genome Sequence of the Novel Leech Symbiont Mucinivorans hirudinis M3T.</title>
        <authorList>
            <person name="Nelson M.C."/>
            <person name="Bomar L."/>
            <person name="Graf J."/>
        </authorList>
    </citation>
    <scope>NUCLEOTIDE SEQUENCE [LARGE SCALE GENOMIC DNA]</scope>
    <source>
        <strain evidence="3">M3</strain>
    </source>
</reference>
<gene>
    <name evidence="2" type="ORF">BN938_0170</name>
</gene>
<feature type="signal peptide" evidence="1">
    <location>
        <begin position="1"/>
        <end position="20"/>
    </location>
</feature>
<evidence type="ECO:0008006" key="4">
    <source>
        <dbReference type="Google" id="ProtNLM"/>
    </source>
</evidence>
<feature type="chain" id="PRO_5001589390" description="Heavy metal RND efflux outer membrane protein" evidence="1">
    <location>
        <begin position="21"/>
        <end position="383"/>
    </location>
</feature>
<evidence type="ECO:0000256" key="1">
    <source>
        <dbReference type="SAM" id="SignalP"/>
    </source>
</evidence>
<protein>
    <recommendedName>
        <fullName evidence="4">Heavy metal RND efflux outer membrane protein</fullName>
    </recommendedName>
</protein>
<dbReference type="GO" id="GO:0015562">
    <property type="term" value="F:efflux transmembrane transporter activity"/>
    <property type="evidence" value="ECO:0007669"/>
    <property type="project" value="InterPro"/>
</dbReference>
<dbReference type="AlphaFoldDB" id="A0A060R5U7"/>
<dbReference type="eggNOG" id="COG1538">
    <property type="taxonomic scope" value="Bacteria"/>
</dbReference>
<accession>A0A060R5U7</accession>
<keyword evidence="1" id="KW-0732">Signal</keyword>
<dbReference type="SUPFAM" id="SSF56954">
    <property type="entry name" value="Outer membrane efflux proteins (OEP)"/>
    <property type="match status" value="1"/>
</dbReference>
<name>A0A060R5U7_9BACT</name>
<dbReference type="KEGG" id="rbc:BN938_0170"/>
<evidence type="ECO:0000313" key="3">
    <source>
        <dbReference type="Proteomes" id="UP000027616"/>
    </source>
</evidence>
<organism evidence="2 3">
    <name type="scientific">Mucinivorans hirudinis</name>
    <dbReference type="NCBI Taxonomy" id="1433126"/>
    <lineage>
        <taxon>Bacteria</taxon>
        <taxon>Pseudomonadati</taxon>
        <taxon>Bacteroidota</taxon>
        <taxon>Bacteroidia</taxon>
        <taxon>Bacteroidales</taxon>
        <taxon>Rikenellaceae</taxon>
        <taxon>Mucinivorans</taxon>
    </lineage>
</organism>
<dbReference type="EMBL" id="HG934468">
    <property type="protein sequence ID" value="CDN30276.1"/>
    <property type="molecule type" value="Genomic_DNA"/>
</dbReference>
<dbReference type="Gene3D" id="1.20.1600.10">
    <property type="entry name" value="Outer membrane efflux proteins (OEP)"/>
    <property type="match status" value="1"/>
</dbReference>
<evidence type="ECO:0000313" key="2">
    <source>
        <dbReference type="EMBL" id="CDN30276.1"/>
    </source>
</evidence>
<proteinExistence type="predicted"/>
<dbReference type="Proteomes" id="UP000027616">
    <property type="component" value="Chromosome I"/>
</dbReference>
<dbReference type="HOGENOM" id="CLU_721233_0_0_10"/>